<evidence type="ECO:0000256" key="1">
    <source>
        <dbReference type="ARBA" id="ARBA00004651"/>
    </source>
</evidence>
<proteinExistence type="inferred from homology"/>
<dbReference type="PROSITE" id="PS50928">
    <property type="entry name" value="ABC_TM1"/>
    <property type="match status" value="2"/>
</dbReference>
<evidence type="ECO:0000256" key="7">
    <source>
        <dbReference type="RuleBase" id="RU363032"/>
    </source>
</evidence>
<dbReference type="PANTHER" id="PTHR43744">
    <property type="entry name" value="ABC TRANSPORTER PERMEASE PROTEIN MG189-RELATED-RELATED"/>
    <property type="match status" value="1"/>
</dbReference>
<comment type="caution">
    <text evidence="9">The sequence shown here is derived from an EMBL/GenBank/DDBJ whole genome shotgun (WGS) entry which is preliminary data.</text>
</comment>
<accession>A0A9X4KTD1</accession>
<dbReference type="RefSeq" id="WP_277532392.1">
    <property type="nucleotide sequence ID" value="NZ_JAPDIA010000003.1"/>
</dbReference>
<feature type="transmembrane region" description="Helical" evidence="7">
    <location>
        <begin position="297"/>
        <end position="320"/>
    </location>
</feature>
<keyword evidence="4 7" id="KW-0812">Transmembrane</keyword>
<feature type="domain" description="ABC transmembrane type-1" evidence="8">
    <location>
        <begin position="297"/>
        <end position="489"/>
    </location>
</feature>
<feature type="transmembrane region" description="Helical" evidence="7">
    <location>
        <begin position="408"/>
        <end position="434"/>
    </location>
</feature>
<dbReference type="AlphaFoldDB" id="A0A9X4KTD1"/>
<feature type="transmembrane region" description="Helical" evidence="7">
    <location>
        <begin position="365"/>
        <end position="387"/>
    </location>
</feature>
<dbReference type="InterPro" id="IPR035906">
    <property type="entry name" value="MetI-like_sf"/>
</dbReference>
<evidence type="ECO:0000256" key="2">
    <source>
        <dbReference type="ARBA" id="ARBA00022448"/>
    </source>
</evidence>
<reference evidence="9" key="1">
    <citation type="submission" date="2022-10" db="EMBL/GenBank/DDBJ databases">
        <title>Comparative genomic analysis of Cohnella hashimotonis sp. nov., isolated from the International Space Station.</title>
        <authorList>
            <person name="Simpson A."/>
            <person name="Venkateswaran K."/>
        </authorList>
    </citation>
    <scope>NUCLEOTIDE SEQUENCE</scope>
    <source>
        <strain evidence="9">DSM 28161</strain>
    </source>
</reference>
<feature type="transmembrane region" description="Helical" evidence="7">
    <location>
        <begin position="42"/>
        <end position="62"/>
    </location>
</feature>
<evidence type="ECO:0000313" key="10">
    <source>
        <dbReference type="Proteomes" id="UP001153404"/>
    </source>
</evidence>
<dbReference type="Proteomes" id="UP001153404">
    <property type="component" value="Unassembled WGS sequence"/>
</dbReference>
<dbReference type="Gene3D" id="1.10.3720.10">
    <property type="entry name" value="MetI-like"/>
    <property type="match status" value="2"/>
</dbReference>
<organism evidence="9 10">
    <name type="scientific">Cohnella rhizosphaerae</name>
    <dbReference type="NCBI Taxonomy" id="1457232"/>
    <lineage>
        <taxon>Bacteria</taxon>
        <taxon>Bacillati</taxon>
        <taxon>Bacillota</taxon>
        <taxon>Bacilli</taxon>
        <taxon>Bacillales</taxon>
        <taxon>Paenibacillaceae</taxon>
        <taxon>Cohnella</taxon>
    </lineage>
</organism>
<dbReference type="InterPro" id="IPR000515">
    <property type="entry name" value="MetI-like"/>
</dbReference>
<feature type="transmembrane region" description="Helical" evidence="7">
    <location>
        <begin position="145"/>
        <end position="165"/>
    </location>
</feature>
<feature type="transmembrane region" description="Helical" evidence="7">
    <location>
        <begin position="243"/>
        <end position="264"/>
    </location>
</feature>
<keyword evidence="6 7" id="KW-0472">Membrane</keyword>
<comment type="similarity">
    <text evidence="7">Belongs to the binding-protein-dependent transport system permease family.</text>
</comment>
<keyword evidence="5 7" id="KW-1133">Transmembrane helix</keyword>
<feature type="transmembrane region" description="Helical" evidence="7">
    <location>
        <begin position="332"/>
        <end position="353"/>
    </location>
</feature>
<name>A0A9X4KTD1_9BACL</name>
<evidence type="ECO:0000313" key="9">
    <source>
        <dbReference type="EMBL" id="MDG0810527.1"/>
    </source>
</evidence>
<dbReference type="CDD" id="cd06261">
    <property type="entry name" value="TM_PBP2"/>
    <property type="match status" value="2"/>
</dbReference>
<evidence type="ECO:0000256" key="6">
    <source>
        <dbReference type="ARBA" id="ARBA00023136"/>
    </source>
</evidence>
<keyword evidence="3" id="KW-1003">Cell membrane</keyword>
<feature type="transmembrane region" description="Helical" evidence="7">
    <location>
        <begin position="468"/>
        <end position="489"/>
    </location>
</feature>
<evidence type="ECO:0000259" key="8">
    <source>
        <dbReference type="PROSITE" id="PS50928"/>
    </source>
</evidence>
<evidence type="ECO:0000256" key="3">
    <source>
        <dbReference type="ARBA" id="ARBA00022475"/>
    </source>
</evidence>
<dbReference type="GO" id="GO:0005886">
    <property type="term" value="C:plasma membrane"/>
    <property type="evidence" value="ECO:0007669"/>
    <property type="project" value="UniProtKB-SubCell"/>
</dbReference>
<feature type="domain" description="ABC transmembrane type-1" evidence="8">
    <location>
        <begin position="5"/>
        <end position="263"/>
    </location>
</feature>
<protein>
    <submittedName>
        <fullName evidence="9">ABC transporter permease subunit</fullName>
    </submittedName>
</protein>
<comment type="subcellular location">
    <subcellularLocation>
        <location evidence="1 7">Cell membrane</location>
        <topology evidence="1 7">Multi-pass membrane protein</topology>
    </subcellularLocation>
</comment>
<feature type="transmembrane region" description="Helical" evidence="7">
    <location>
        <begin position="93"/>
        <end position="114"/>
    </location>
</feature>
<dbReference type="GO" id="GO:0055085">
    <property type="term" value="P:transmembrane transport"/>
    <property type="evidence" value="ECO:0007669"/>
    <property type="project" value="InterPro"/>
</dbReference>
<dbReference type="SUPFAM" id="SSF161098">
    <property type="entry name" value="MetI-like"/>
    <property type="match status" value="2"/>
</dbReference>
<dbReference type="Pfam" id="PF00528">
    <property type="entry name" value="BPD_transp_1"/>
    <property type="match status" value="2"/>
</dbReference>
<gene>
    <name evidence="9" type="ORF">OMP40_15050</name>
</gene>
<keyword evidence="10" id="KW-1185">Reference proteome</keyword>
<sequence length="504" mass="56210">MTEGLKNSLKMAIFGLLVQNSLALLVAISLNRQFRTRSFIRTAFYLPVIISLVVASVVWGQMLQFDGFINAVLSQFGFGAITEDWLGNVKTSFPAIILLTQWQAIGYCAIIYLAGLQAIPKDMYEAAEIEGARGLSLFRYITLPMLMPAVSIVLFLTVVGALKLFDLPYILTNGGPGTSSYTLFFGGVQCGVQGKQLRLCYRGRHRAGHLYRHGIHRTIDLHAPKGGRALMNDAKRASLGMEIVLIVAALLFLLPVLYLFAMTFKEPGIFYKPLKLPDQLYLEYYKQALGVEFFRSLWNTLLITIGGLSLTIFVASMAGYALSRRKERGFQIFFYLFMSGMIIPTVGSLIPLFKLATSLHLINTRLLLVFLYTAGFIPFASFLYSAFTKSIPRELEESANIDGCGSIRTFWVIIFPLLLPATGTFILTNAYGIWNDFLTPLIFLNSPEKMTLMPMIVQFIFNKQSTNFGPVFAISVLAMLPLLLFFILTQKHMLKGLVMGSVKG</sequence>
<keyword evidence="2 7" id="KW-0813">Transport</keyword>
<dbReference type="EMBL" id="JAPDIA010000003">
    <property type="protein sequence ID" value="MDG0810527.1"/>
    <property type="molecule type" value="Genomic_DNA"/>
</dbReference>
<evidence type="ECO:0000256" key="4">
    <source>
        <dbReference type="ARBA" id="ARBA00022692"/>
    </source>
</evidence>
<dbReference type="PANTHER" id="PTHR43744:SF12">
    <property type="entry name" value="ABC TRANSPORTER PERMEASE PROTEIN MG189-RELATED"/>
    <property type="match status" value="1"/>
</dbReference>
<feature type="transmembrane region" description="Helical" evidence="7">
    <location>
        <begin position="12"/>
        <end position="30"/>
    </location>
</feature>
<evidence type="ECO:0000256" key="5">
    <source>
        <dbReference type="ARBA" id="ARBA00022989"/>
    </source>
</evidence>